<dbReference type="Proteomes" id="UP000559987">
    <property type="component" value="Unassembled WGS sequence"/>
</dbReference>
<gene>
    <name evidence="1" type="ORF">FHS30_002958</name>
</gene>
<dbReference type="AlphaFoldDB" id="A0A839UWP1"/>
<dbReference type="EMBL" id="JACHXZ010000004">
    <property type="protein sequence ID" value="MBB3169745.1"/>
    <property type="molecule type" value="Genomic_DNA"/>
</dbReference>
<organism evidence="1 2">
    <name type="scientific">Simiduia aestuariiviva</name>
    <dbReference type="NCBI Taxonomy" id="1510459"/>
    <lineage>
        <taxon>Bacteria</taxon>
        <taxon>Pseudomonadati</taxon>
        <taxon>Pseudomonadota</taxon>
        <taxon>Gammaproteobacteria</taxon>
        <taxon>Cellvibrionales</taxon>
        <taxon>Cellvibrionaceae</taxon>
        <taxon>Simiduia</taxon>
    </lineage>
</organism>
<sequence length="210" mass="22857">MEQRAEPARAAVVPGADPTLIRSRAPGQRRAAQVKKINPFAKDPVTGCLNYMALRPHLLDGDVLLFRPRGWLAHWRRLNGGAAEHLGLIARWGDRVMVFEQTATGVNARLLSACLEDFSGSVELYKAKPSLKMSASQRQLARAHLLSGLTARPGWRERLAPEVDGVELALAAYQCANLPLLPPEPDPEATLSAARALVRAPQLARVGPLK</sequence>
<dbReference type="GO" id="GO:0005840">
    <property type="term" value="C:ribosome"/>
    <property type="evidence" value="ECO:0007669"/>
    <property type="project" value="UniProtKB-KW"/>
</dbReference>
<dbReference type="RefSeq" id="WP_183911236.1">
    <property type="nucleotide sequence ID" value="NZ_JACHXZ010000004.1"/>
</dbReference>
<keyword evidence="1" id="KW-0689">Ribosomal protein</keyword>
<keyword evidence="1" id="KW-0687">Ribonucleoprotein</keyword>
<comment type="caution">
    <text evidence="1">The sequence shown here is derived from an EMBL/GenBank/DDBJ whole genome shotgun (WGS) entry which is preliminary data.</text>
</comment>
<evidence type="ECO:0000313" key="1">
    <source>
        <dbReference type="EMBL" id="MBB3169745.1"/>
    </source>
</evidence>
<evidence type="ECO:0000313" key="2">
    <source>
        <dbReference type="Proteomes" id="UP000559987"/>
    </source>
</evidence>
<proteinExistence type="predicted"/>
<dbReference type="Gene3D" id="3.90.1720.10">
    <property type="entry name" value="endopeptidase domain like (from Nostoc punctiforme)"/>
    <property type="match status" value="1"/>
</dbReference>
<name>A0A839UWP1_9GAMM</name>
<reference evidence="1 2" key="1">
    <citation type="submission" date="2020-08" db="EMBL/GenBank/DDBJ databases">
        <title>Genomic Encyclopedia of Type Strains, Phase III (KMG-III): the genomes of soil and plant-associated and newly described type strains.</title>
        <authorList>
            <person name="Whitman W."/>
        </authorList>
    </citation>
    <scope>NUCLEOTIDE SEQUENCE [LARGE SCALE GENOMIC DNA]</scope>
    <source>
        <strain evidence="1 2">CECT 8571</strain>
    </source>
</reference>
<accession>A0A839UWP1</accession>
<protein>
    <submittedName>
        <fullName evidence="1">Ribosomal protein L44E</fullName>
    </submittedName>
</protein>
<keyword evidence="2" id="KW-1185">Reference proteome</keyword>